<reference evidence="1" key="1">
    <citation type="submission" date="2014-11" db="EMBL/GenBank/DDBJ databases">
        <authorList>
            <person name="Amaro Gonzalez C."/>
        </authorList>
    </citation>
    <scope>NUCLEOTIDE SEQUENCE</scope>
</reference>
<protein>
    <submittedName>
        <fullName evidence="1">Uncharacterized protein</fullName>
    </submittedName>
</protein>
<proteinExistence type="predicted"/>
<sequence>MLFLQSSLAILTSCQNENVHLLCTSSACMQGVKKF</sequence>
<accession>A0A0E9RPW7</accession>
<dbReference type="EMBL" id="GBXM01077361">
    <property type="protein sequence ID" value="JAH31216.1"/>
    <property type="molecule type" value="Transcribed_RNA"/>
</dbReference>
<organism evidence="1">
    <name type="scientific">Anguilla anguilla</name>
    <name type="common">European freshwater eel</name>
    <name type="synonym">Muraena anguilla</name>
    <dbReference type="NCBI Taxonomy" id="7936"/>
    <lineage>
        <taxon>Eukaryota</taxon>
        <taxon>Metazoa</taxon>
        <taxon>Chordata</taxon>
        <taxon>Craniata</taxon>
        <taxon>Vertebrata</taxon>
        <taxon>Euteleostomi</taxon>
        <taxon>Actinopterygii</taxon>
        <taxon>Neopterygii</taxon>
        <taxon>Teleostei</taxon>
        <taxon>Anguilliformes</taxon>
        <taxon>Anguillidae</taxon>
        <taxon>Anguilla</taxon>
    </lineage>
</organism>
<evidence type="ECO:0000313" key="1">
    <source>
        <dbReference type="EMBL" id="JAH31216.1"/>
    </source>
</evidence>
<reference evidence="1" key="2">
    <citation type="journal article" date="2015" name="Fish Shellfish Immunol.">
        <title>Early steps in the European eel (Anguilla anguilla)-Vibrio vulnificus interaction in the gills: Role of the RtxA13 toxin.</title>
        <authorList>
            <person name="Callol A."/>
            <person name="Pajuelo D."/>
            <person name="Ebbesson L."/>
            <person name="Teles M."/>
            <person name="MacKenzie S."/>
            <person name="Amaro C."/>
        </authorList>
    </citation>
    <scope>NUCLEOTIDE SEQUENCE</scope>
</reference>
<dbReference type="AlphaFoldDB" id="A0A0E9RPW7"/>
<name>A0A0E9RPW7_ANGAN</name>